<evidence type="ECO:0000256" key="3">
    <source>
        <dbReference type="ARBA" id="ARBA00022833"/>
    </source>
</evidence>
<dbReference type="PANTHER" id="PTHR24205">
    <property type="entry name" value="FOUR AND A HALF LIM DOMAINS PROTEIN"/>
    <property type="match status" value="1"/>
</dbReference>
<reference evidence="7" key="1">
    <citation type="submission" date="2021-01" db="EMBL/GenBank/DDBJ databases">
        <authorList>
            <person name="Corre E."/>
            <person name="Pelletier E."/>
            <person name="Niang G."/>
            <person name="Scheremetjew M."/>
            <person name="Finn R."/>
            <person name="Kale V."/>
            <person name="Holt S."/>
            <person name="Cochrane G."/>
            <person name="Meng A."/>
            <person name="Brown T."/>
            <person name="Cohen L."/>
        </authorList>
    </citation>
    <scope>NUCLEOTIDE SEQUENCE</scope>
    <source>
        <strain evidence="7">SoJaBio B1-5/56/2</strain>
    </source>
</reference>
<evidence type="ECO:0000256" key="1">
    <source>
        <dbReference type="ARBA" id="ARBA00022723"/>
    </source>
</evidence>
<sequence>MGFCTNCGNNVGTGKFCGQCGEMVKSGGGGGGGGSSSYSSNKTTTVNKATAGAPTHVSKNFTDAFGLTQAGTTTTHDVQATYTPSQGGCAVCGQLIQGKWLNGDQGKIHPHCHTCGSCDLPLGMQYAEMNGRKLCIPCAQNGGGRSLVKGPWGKNCHGCGKPCEGETVVEYSFKPWHVGCFNCVDCHQPVKGTAYRVGGELEYTVGQEARIVGGRPRCQHCGSDWKR</sequence>
<feature type="domain" description="LIM zinc-binding" evidence="6">
    <location>
        <begin position="87"/>
        <end position="145"/>
    </location>
</feature>
<evidence type="ECO:0000259" key="6">
    <source>
        <dbReference type="PROSITE" id="PS50023"/>
    </source>
</evidence>
<keyword evidence="3 5" id="KW-0862">Zinc</keyword>
<dbReference type="SUPFAM" id="SSF57716">
    <property type="entry name" value="Glucocorticoid receptor-like (DNA-binding domain)"/>
    <property type="match status" value="1"/>
</dbReference>
<evidence type="ECO:0000256" key="5">
    <source>
        <dbReference type="PROSITE-ProRule" id="PRU00125"/>
    </source>
</evidence>
<organism evidence="7">
    <name type="scientific">Paramoeba aestuarina</name>
    <dbReference type="NCBI Taxonomy" id="180227"/>
    <lineage>
        <taxon>Eukaryota</taxon>
        <taxon>Amoebozoa</taxon>
        <taxon>Discosea</taxon>
        <taxon>Flabellinia</taxon>
        <taxon>Dactylopodida</taxon>
        <taxon>Paramoebidae</taxon>
        <taxon>Paramoeba</taxon>
    </lineage>
</organism>
<gene>
    <name evidence="7" type="ORF">NAES01612_LOCUS16721</name>
</gene>
<dbReference type="Gene3D" id="2.10.110.10">
    <property type="entry name" value="Cysteine Rich Protein"/>
    <property type="match status" value="2"/>
</dbReference>
<dbReference type="GO" id="GO:0003712">
    <property type="term" value="F:transcription coregulator activity"/>
    <property type="evidence" value="ECO:0007669"/>
    <property type="project" value="TreeGrafter"/>
</dbReference>
<dbReference type="GO" id="GO:0005634">
    <property type="term" value="C:nucleus"/>
    <property type="evidence" value="ECO:0007669"/>
    <property type="project" value="TreeGrafter"/>
</dbReference>
<dbReference type="InterPro" id="IPR001781">
    <property type="entry name" value="Znf_LIM"/>
</dbReference>
<dbReference type="SMART" id="SM00132">
    <property type="entry name" value="LIM"/>
    <property type="match status" value="2"/>
</dbReference>
<keyword evidence="1 5" id="KW-0479">Metal-binding</keyword>
<dbReference type="PROSITE" id="PS50023">
    <property type="entry name" value="LIM_DOMAIN_2"/>
    <property type="match status" value="2"/>
</dbReference>
<dbReference type="Pfam" id="PF00412">
    <property type="entry name" value="LIM"/>
    <property type="match status" value="1"/>
</dbReference>
<name>A0A7S4L8E0_9EUKA</name>
<protein>
    <recommendedName>
        <fullName evidence="6">LIM zinc-binding domain-containing protein</fullName>
    </recommendedName>
</protein>
<proteinExistence type="predicted"/>
<dbReference type="CDD" id="cd08368">
    <property type="entry name" value="LIM"/>
    <property type="match status" value="2"/>
</dbReference>
<accession>A0A7S4L8E0</accession>
<evidence type="ECO:0000313" key="7">
    <source>
        <dbReference type="EMBL" id="CAE2317797.1"/>
    </source>
</evidence>
<evidence type="ECO:0000256" key="2">
    <source>
        <dbReference type="ARBA" id="ARBA00022737"/>
    </source>
</evidence>
<keyword evidence="4 5" id="KW-0440">LIM domain</keyword>
<dbReference type="AlphaFoldDB" id="A0A7S4L8E0"/>
<dbReference type="GO" id="GO:0046872">
    <property type="term" value="F:metal ion binding"/>
    <property type="evidence" value="ECO:0007669"/>
    <property type="project" value="UniProtKB-KW"/>
</dbReference>
<dbReference type="PROSITE" id="PS00478">
    <property type="entry name" value="LIM_DOMAIN_1"/>
    <property type="match status" value="1"/>
</dbReference>
<feature type="domain" description="LIM zinc-binding" evidence="6">
    <location>
        <begin position="154"/>
        <end position="227"/>
    </location>
</feature>
<evidence type="ECO:0000256" key="4">
    <source>
        <dbReference type="ARBA" id="ARBA00023038"/>
    </source>
</evidence>
<dbReference type="PANTHER" id="PTHR24205:SF16">
    <property type="entry name" value="GH01042P-RELATED"/>
    <property type="match status" value="1"/>
</dbReference>
<dbReference type="EMBL" id="HBKR01025493">
    <property type="protein sequence ID" value="CAE2317797.1"/>
    <property type="molecule type" value="Transcribed_RNA"/>
</dbReference>
<keyword evidence="2" id="KW-0677">Repeat</keyword>